<sequence>MTTPPNSTDHSAASNELAGKVALITGAGQGIGQGIALSLAKRGCRVVAVGRTLAKCEATIALIDEHYGVEGLAIGCDIGQLEALPGVVDQAVERFGRLDILVNNAVTTSIGPLLGQTTQQVQTTFTVGPMATLKLMQLCHPHLAQRGGSIINMASSAAKRWDMSNYGVYAAEKEAIRALTRAAASEWGADNIRANCILPHANSPALEKWATHRPEEAAAFIKTIPLQRIGDCHSDIGEFVAQLCLPASSYVSGQSIAVDGGQACIG</sequence>
<accession>A0A4Y8UM52</accession>
<name>A0A4Y8UM52_9GAMM</name>
<dbReference type="PANTHER" id="PTHR43639">
    <property type="entry name" value="OXIDOREDUCTASE, SHORT-CHAIN DEHYDROGENASE/REDUCTASE FAMILY (AFU_ORTHOLOGUE AFUA_5G02870)"/>
    <property type="match status" value="1"/>
</dbReference>
<dbReference type="FunFam" id="3.40.50.720:FF:000084">
    <property type="entry name" value="Short-chain dehydrogenase reductase"/>
    <property type="match status" value="1"/>
</dbReference>
<dbReference type="InterPro" id="IPR036291">
    <property type="entry name" value="NAD(P)-bd_dom_sf"/>
</dbReference>
<dbReference type="CDD" id="cd05233">
    <property type="entry name" value="SDR_c"/>
    <property type="match status" value="1"/>
</dbReference>
<keyword evidence="2" id="KW-0560">Oxidoreductase</keyword>
<dbReference type="Proteomes" id="UP000298133">
    <property type="component" value="Unassembled WGS sequence"/>
</dbReference>
<evidence type="ECO:0000313" key="3">
    <source>
        <dbReference type="EMBL" id="TFH68814.1"/>
    </source>
</evidence>
<evidence type="ECO:0000256" key="1">
    <source>
        <dbReference type="ARBA" id="ARBA00006484"/>
    </source>
</evidence>
<dbReference type="PANTHER" id="PTHR43639:SF1">
    <property type="entry name" value="SHORT-CHAIN DEHYDROGENASE_REDUCTASE FAMILY PROTEIN"/>
    <property type="match status" value="1"/>
</dbReference>
<dbReference type="GO" id="GO:0016491">
    <property type="term" value="F:oxidoreductase activity"/>
    <property type="evidence" value="ECO:0007669"/>
    <property type="project" value="UniProtKB-KW"/>
</dbReference>
<evidence type="ECO:0000313" key="4">
    <source>
        <dbReference type="Proteomes" id="UP000298133"/>
    </source>
</evidence>
<comment type="similarity">
    <text evidence="1">Belongs to the short-chain dehydrogenases/reductases (SDR) family.</text>
</comment>
<dbReference type="EMBL" id="SPIA01000001">
    <property type="protein sequence ID" value="TFH68814.1"/>
    <property type="molecule type" value="Genomic_DNA"/>
</dbReference>
<gene>
    <name evidence="3" type="ORF">E3W66_02355</name>
</gene>
<dbReference type="SUPFAM" id="SSF51735">
    <property type="entry name" value="NAD(P)-binding Rossmann-fold domains"/>
    <property type="match status" value="1"/>
</dbReference>
<keyword evidence="4" id="KW-1185">Reference proteome</keyword>
<dbReference type="AlphaFoldDB" id="A0A4Y8UM52"/>
<dbReference type="PRINTS" id="PR00080">
    <property type="entry name" value="SDRFAMILY"/>
</dbReference>
<comment type="caution">
    <text evidence="3">The sequence shown here is derived from an EMBL/GenBank/DDBJ whole genome shotgun (WGS) entry which is preliminary data.</text>
</comment>
<dbReference type="Gene3D" id="3.40.50.720">
    <property type="entry name" value="NAD(P)-binding Rossmann-like Domain"/>
    <property type="match status" value="1"/>
</dbReference>
<dbReference type="Pfam" id="PF13561">
    <property type="entry name" value="adh_short_C2"/>
    <property type="match status" value="1"/>
</dbReference>
<dbReference type="OrthoDB" id="9806974at2"/>
<proteinExistence type="inferred from homology"/>
<protein>
    <submittedName>
        <fullName evidence="3">SDR family oxidoreductase</fullName>
    </submittedName>
</protein>
<dbReference type="InterPro" id="IPR002347">
    <property type="entry name" value="SDR_fam"/>
</dbReference>
<organism evidence="3 4">
    <name type="scientific">Gammaproteobacteria bacterium LSUCC0057</name>
    <dbReference type="NCBI Taxonomy" id="2559237"/>
    <lineage>
        <taxon>Bacteria</taxon>
        <taxon>Pseudomonadati</taxon>
        <taxon>Pseudomonadota</taxon>
        <taxon>Gammaproteobacteria</taxon>
        <taxon>Cellvibrionales</taxon>
        <taxon>Porticoccaceae</taxon>
        <taxon>SAR92 clade</taxon>
    </lineage>
</organism>
<evidence type="ECO:0000256" key="2">
    <source>
        <dbReference type="ARBA" id="ARBA00023002"/>
    </source>
</evidence>
<reference evidence="3 4" key="1">
    <citation type="submission" date="2019-03" db="EMBL/GenBank/DDBJ databases">
        <title>Draft genome of Gammaproteobacteria bacterium LSUCC0057, a member of the SAR92 clade.</title>
        <authorList>
            <person name="Lanclos V.C."/>
            <person name="Doiron C."/>
            <person name="Henson M.W."/>
            <person name="Thrash J.C."/>
        </authorList>
    </citation>
    <scope>NUCLEOTIDE SEQUENCE [LARGE SCALE GENOMIC DNA]</scope>
    <source>
        <strain evidence="3 4">LSUCC0057</strain>
    </source>
</reference>
<dbReference type="PRINTS" id="PR00081">
    <property type="entry name" value="GDHRDH"/>
</dbReference>